<sequence length="390" mass="43041">MCLPSHQSLSTLSIVDRLLSRTSVLSTQYDFAPCLVLEGSSLAHADPAQDEPQFEPEGFPLGSQDASTSTVQPGGSSPELEPDVPLPQTLQHDEPIPDQDVEMTAVDSVVLDPPQAFSAFWASVTANNNLLATTHKVVLNLFFGIAWEFLSEITVSIPPLMEARLIQALEWNPSHSALDLIKLMLRLGMRFHLPLLTYLADAPHPLGPATIPSHELCAKYIERTDKIFCRPCNACLLRYGGIIWHLAMQFGGADLAPDVLTGPAATYINNDWFFTDADGSHCDNSIAWQDDPVIMEALRTSPYNSAPTLWLNPDSWERGVAWSGSDIIIHVAKPHTLKTWCTELCRHNSSVRGDLNRRMELPARLPQMCTATLPQLADSPLMQQGRLTLF</sequence>
<reference evidence="2 3" key="1">
    <citation type="submission" date="2019-02" db="EMBL/GenBank/DDBJ databases">
        <title>Genome sequencing of the rare red list fungi Hericium alpestre (H. flagellum).</title>
        <authorList>
            <person name="Buettner E."/>
            <person name="Kellner H."/>
        </authorList>
    </citation>
    <scope>NUCLEOTIDE SEQUENCE [LARGE SCALE GENOMIC DNA]</scope>
    <source>
        <strain evidence="2 3">DSM 108284</strain>
    </source>
</reference>
<protein>
    <submittedName>
        <fullName evidence="2">Uncharacterized protein</fullName>
    </submittedName>
</protein>
<dbReference type="EMBL" id="SFCI01000235">
    <property type="protein sequence ID" value="TFY81227.1"/>
    <property type="molecule type" value="Genomic_DNA"/>
</dbReference>
<evidence type="ECO:0000313" key="3">
    <source>
        <dbReference type="Proteomes" id="UP000298061"/>
    </source>
</evidence>
<organism evidence="2 3">
    <name type="scientific">Hericium alpestre</name>
    <dbReference type="NCBI Taxonomy" id="135208"/>
    <lineage>
        <taxon>Eukaryota</taxon>
        <taxon>Fungi</taxon>
        <taxon>Dikarya</taxon>
        <taxon>Basidiomycota</taxon>
        <taxon>Agaricomycotina</taxon>
        <taxon>Agaricomycetes</taxon>
        <taxon>Russulales</taxon>
        <taxon>Hericiaceae</taxon>
        <taxon>Hericium</taxon>
    </lineage>
</organism>
<dbReference type="AlphaFoldDB" id="A0A4Z0A4H0"/>
<feature type="region of interest" description="Disordered" evidence="1">
    <location>
        <begin position="46"/>
        <end position="95"/>
    </location>
</feature>
<accession>A0A4Z0A4H0</accession>
<evidence type="ECO:0000256" key="1">
    <source>
        <dbReference type="SAM" id="MobiDB-lite"/>
    </source>
</evidence>
<keyword evidence="3" id="KW-1185">Reference proteome</keyword>
<dbReference type="OrthoDB" id="3270336at2759"/>
<feature type="compositionally biased region" description="Polar residues" evidence="1">
    <location>
        <begin position="64"/>
        <end position="75"/>
    </location>
</feature>
<evidence type="ECO:0000313" key="2">
    <source>
        <dbReference type="EMBL" id="TFY81227.1"/>
    </source>
</evidence>
<dbReference type="Proteomes" id="UP000298061">
    <property type="component" value="Unassembled WGS sequence"/>
</dbReference>
<name>A0A4Z0A4H0_9AGAM</name>
<gene>
    <name evidence="2" type="ORF">EWM64_g2779</name>
</gene>
<proteinExistence type="predicted"/>
<comment type="caution">
    <text evidence="2">The sequence shown here is derived from an EMBL/GenBank/DDBJ whole genome shotgun (WGS) entry which is preliminary data.</text>
</comment>